<gene>
    <name evidence="3" type="ORF">HOP51_10350</name>
</gene>
<dbReference type="Pfam" id="PF07331">
    <property type="entry name" value="TctB"/>
    <property type="match status" value="1"/>
</dbReference>
<dbReference type="EMBL" id="JABFTT010000007">
    <property type="protein sequence ID" value="MCE8020505.1"/>
    <property type="molecule type" value="Genomic_DNA"/>
</dbReference>
<organism evidence="3 4">
    <name type="scientific">Billgrantia zhangzhouensis</name>
    <dbReference type="NCBI Taxonomy" id="2733481"/>
    <lineage>
        <taxon>Bacteria</taxon>
        <taxon>Pseudomonadati</taxon>
        <taxon>Pseudomonadota</taxon>
        <taxon>Gammaproteobacteria</taxon>
        <taxon>Oceanospirillales</taxon>
        <taxon>Halomonadaceae</taxon>
        <taxon>Billgrantia</taxon>
    </lineage>
</organism>
<evidence type="ECO:0000256" key="1">
    <source>
        <dbReference type="SAM" id="Phobius"/>
    </source>
</evidence>
<evidence type="ECO:0000313" key="4">
    <source>
        <dbReference type="Proteomes" id="UP001320122"/>
    </source>
</evidence>
<feature type="domain" description="DUF1468" evidence="2">
    <location>
        <begin position="18"/>
        <end position="146"/>
    </location>
</feature>
<keyword evidence="4" id="KW-1185">Reference proteome</keyword>
<evidence type="ECO:0000313" key="3">
    <source>
        <dbReference type="EMBL" id="MCE8020505.1"/>
    </source>
</evidence>
<protein>
    <submittedName>
        <fullName evidence="3">Tripartite tricarboxylate transporter TctB family protein</fullName>
    </submittedName>
</protein>
<feature type="transmembrane region" description="Helical" evidence="1">
    <location>
        <begin position="76"/>
        <end position="97"/>
    </location>
</feature>
<feature type="transmembrane region" description="Helical" evidence="1">
    <location>
        <begin position="46"/>
        <end position="64"/>
    </location>
</feature>
<sequence length="155" mass="17282">MSKDMITRTRKKDMGFSCLVLLFGLFVAYLSTRLSMGSMSRIGPGFFPLIIGVVMAVLGLVSFFDRPEACHEDKFNFRGLVMVGMAIFVFAILIERLGLFPAIVAMVFLCNMGGKNYLSVMSLLVTIFFLNLVGYLLFIRLLRLPLELFSTGILG</sequence>
<dbReference type="RefSeq" id="WP_234273843.1">
    <property type="nucleotide sequence ID" value="NZ_JABFTT010000007.1"/>
</dbReference>
<proteinExistence type="predicted"/>
<name>A0ABS9AFG6_9GAMM</name>
<keyword evidence="1" id="KW-0812">Transmembrane</keyword>
<keyword evidence="1" id="KW-1133">Transmembrane helix</keyword>
<evidence type="ECO:0000259" key="2">
    <source>
        <dbReference type="Pfam" id="PF07331"/>
    </source>
</evidence>
<reference evidence="3 4" key="1">
    <citation type="journal article" date="2021" name="Front. Microbiol.">
        <title>Aerobic Denitrification and Heterotrophic Sulfur Oxidation in the Genus Halomonas Revealed by Six Novel Species Characterizations and Genome-Based Analysis.</title>
        <authorList>
            <person name="Wang L."/>
            <person name="Shao Z."/>
        </authorList>
    </citation>
    <scope>NUCLEOTIDE SEQUENCE [LARGE SCALE GENOMIC DNA]</scope>
    <source>
        <strain evidence="3 4">MCCC 1A11036</strain>
    </source>
</reference>
<accession>A0ABS9AFG6</accession>
<comment type="caution">
    <text evidence="3">The sequence shown here is derived from an EMBL/GenBank/DDBJ whole genome shotgun (WGS) entry which is preliminary data.</text>
</comment>
<dbReference type="InterPro" id="IPR009936">
    <property type="entry name" value="DUF1468"/>
</dbReference>
<dbReference type="Proteomes" id="UP001320122">
    <property type="component" value="Unassembled WGS sequence"/>
</dbReference>
<keyword evidence="1" id="KW-0472">Membrane</keyword>
<feature type="transmembrane region" description="Helical" evidence="1">
    <location>
        <begin position="117"/>
        <end position="138"/>
    </location>
</feature>